<accession>A0ABT0D8M0</accession>
<gene>
    <name evidence="1" type="ORF">MWN34_05015</name>
</gene>
<dbReference type="Proteomes" id="UP001203284">
    <property type="component" value="Unassembled WGS sequence"/>
</dbReference>
<dbReference type="SUPFAM" id="SSF49503">
    <property type="entry name" value="Cupredoxins"/>
    <property type="match status" value="1"/>
</dbReference>
<evidence type="ECO:0000313" key="1">
    <source>
        <dbReference type="EMBL" id="MCK0196269.1"/>
    </source>
</evidence>
<sequence>MTMGHRRTGRRGMFTLSVATVLAGAVLAGAGALGTALWSASPAAAIDLAKGRTDLPDIVLGDTNGNDFAVPTKDIVMEGGKSYRLNITSNGGKEYKFMAPEFFRNIWINQIVVDHLEIHTYGAPHHLEFDDAGTISVEFVPVRTGTFKWWIDGLEEKGMFGTLTVK</sequence>
<dbReference type="Gene3D" id="2.60.40.420">
    <property type="entry name" value="Cupredoxins - blue copper proteins"/>
    <property type="match status" value="1"/>
</dbReference>
<comment type="caution">
    <text evidence="1">The sequence shown here is derived from an EMBL/GenBank/DDBJ whole genome shotgun (WGS) entry which is preliminary data.</text>
</comment>
<organism evidence="1 2">
    <name type="scientific">Ancylobacter crimeensis</name>
    <dbReference type="NCBI Taxonomy" id="2579147"/>
    <lineage>
        <taxon>Bacteria</taxon>
        <taxon>Pseudomonadati</taxon>
        <taxon>Pseudomonadota</taxon>
        <taxon>Alphaproteobacteria</taxon>
        <taxon>Hyphomicrobiales</taxon>
        <taxon>Xanthobacteraceae</taxon>
        <taxon>Ancylobacter</taxon>
    </lineage>
</organism>
<name>A0ABT0D8M0_9HYPH</name>
<proteinExistence type="predicted"/>
<protein>
    <recommendedName>
        <fullName evidence="3">Copper-binding protein</fullName>
    </recommendedName>
</protein>
<reference evidence="1 2" key="1">
    <citation type="submission" date="2022-04" db="EMBL/GenBank/DDBJ databases">
        <authorList>
            <person name="Grouzdev D.S."/>
            <person name="Pantiukh K.S."/>
            <person name="Krutkina M.S."/>
        </authorList>
    </citation>
    <scope>NUCLEOTIDE SEQUENCE [LARGE SCALE GENOMIC DNA]</scope>
    <source>
        <strain evidence="1 2">6x-1</strain>
    </source>
</reference>
<dbReference type="InterPro" id="IPR008972">
    <property type="entry name" value="Cupredoxin"/>
</dbReference>
<keyword evidence="2" id="KW-1185">Reference proteome</keyword>
<dbReference type="EMBL" id="JALKCH010000003">
    <property type="protein sequence ID" value="MCK0196269.1"/>
    <property type="molecule type" value="Genomic_DNA"/>
</dbReference>
<evidence type="ECO:0008006" key="3">
    <source>
        <dbReference type="Google" id="ProtNLM"/>
    </source>
</evidence>
<evidence type="ECO:0000313" key="2">
    <source>
        <dbReference type="Proteomes" id="UP001203284"/>
    </source>
</evidence>